<comment type="similarity">
    <text evidence="3">Belongs to the lysine N(6)-hydroxylase/L-ornithine N(5)-oxygenase family.</text>
</comment>
<comment type="cofactor">
    <cofactor evidence="1">
        <name>FAD</name>
        <dbReference type="ChEBI" id="CHEBI:57692"/>
    </cofactor>
</comment>
<dbReference type="AlphaFoldDB" id="A0A9P6AKU4"/>
<dbReference type="Gene3D" id="3.50.50.60">
    <property type="entry name" value="FAD/NAD(P)-binding domain"/>
    <property type="match status" value="2"/>
</dbReference>
<feature type="region of interest" description="Disordered" evidence="11">
    <location>
        <begin position="234"/>
        <end position="255"/>
    </location>
</feature>
<comment type="catalytic activity">
    <reaction evidence="9">
        <text>L-ornithine + NADPH + O2 = N(5)-hydroxy-L-ornithine + NADP(+) + H2O</text>
        <dbReference type="Rhea" id="RHEA:41508"/>
        <dbReference type="ChEBI" id="CHEBI:15377"/>
        <dbReference type="ChEBI" id="CHEBI:15379"/>
        <dbReference type="ChEBI" id="CHEBI:46911"/>
        <dbReference type="ChEBI" id="CHEBI:57783"/>
        <dbReference type="ChEBI" id="CHEBI:58349"/>
        <dbReference type="ChEBI" id="CHEBI:78275"/>
        <dbReference type="EC" id="1.14.13.196"/>
    </reaction>
</comment>
<reference evidence="12" key="1">
    <citation type="journal article" date="2020" name="Nat. Commun.">
        <title>Large-scale genome sequencing of mycorrhizal fungi provides insights into the early evolution of symbiotic traits.</title>
        <authorList>
            <person name="Miyauchi S."/>
            <person name="Kiss E."/>
            <person name="Kuo A."/>
            <person name="Drula E."/>
            <person name="Kohler A."/>
            <person name="Sanchez-Garcia M."/>
            <person name="Morin E."/>
            <person name="Andreopoulos B."/>
            <person name="Barry K.W."/>
            <person name="Bonito G."/>
            <person name="Buee M."/>
            <person name="Carver A."/>
            <person name="Chen C."/>
            <person name="Cichocki N."/>
            <person name="Clum A."/>
            <person name="Culley D."/>
            <person name="Crous P.W."/>
            <person name="Fauchery L."/>
            <person name="Girlanda M."/>
            <person name="Hayes R.D."/>
            <person name="Keri Z."/>
            <person name="LaButti K."/>
            <person name="Lipzen A."/>
            <person name="Lombard V."/>
            <person name="Magnuson J."/>
            <person name="Maillard F."/>
            <person name="Murat C."/>
            <person name="Nolan M."/>
            <person name="Ohm R.A."/>
            <person name="Pangilinan J."/>
            <person name="Pereira M.F."/>
            <person name="Perotto S."/>
            <person name="Peter M."/>
            <person name="Pfister S."/>
            <person name="Riley R."/>
            <person name="Sitrit Y."/>
            <person name="Stielow J.B."/>
            <person name="Szollosi G."/>
            <person name="Zifcakova L."/>
            <person name="Stursova M."/>
            <person name="Spatafora J.W."/>
            <person name="Tedersoo L."/>
            <person name="Vaario L.M."/>
            <person name="Yamada A."/>
            <person name="Yan M."/>
            <person name="Wang P."/>
            <person name="Xu J."/>
            <person name="Bruns T."/>
            <person name="Baldrian P."/>
            <person name="Vilgalys R."/>
            <person name="Dunand C."/>
            <person name="Henrissat B."/>
            <person name="Grigoriev I.V."/>
            <person name="Hibbett D."/>
            <person name="Nagy L.G."/>
            <person name="Martin F.M."/>
        </authorList>
    </citation>
    <scope>NUCLEOTIDE SEQUENCE</scope>
    <source>
        <strain evidence="12">UP504</strain>
    </source>
</reference>
<evidence type="ECO:0000256" key="2">
    <source>
        <dbReference type="ARBA" id="ARBA00004924"/>
    </source>
</evidence>
<evidence type="ECO:0000256" key="7">
    <source>
        <dbReference type="ARBA" id="ARBA00022857"/>
    </source>
</evidence>
<comment type="caution">
    <text evidence="12">The sequence shown here is derived from an EMBL/GenBank/DDBJ whole genome shotgun (WGS) entry which is preliminary data.</text>
</comment>
<evidence type="ECO:0000256" key="11">
    <source>
        <dbReference type="SAM" id="MobiDB-lite"/>
    </source>
</evidence>
<keyword evidence="8" id="KW-0560">Oxidoreductase</keyword>
<evidence type="ECO:0000256" key="3">
    <source>
        <dbReference type="ARBA" id="ARBA00007588"/>
    </source>
</evidence>
<feature type="region of interest" description="Disordered" evidence="11">
    <location>
        <begin position="269"/>
        <end position="293"/>
    </location>
</feature>
<keyword evidence="7" id="KW-0521">NADP</keyword>
<organism evidence="12 13">
    <name type="scientific">Hydnum rufescens UP504</name>
    <dbReference type="NCBI Taxonomy" id="1448309"/>
    <lineage>
        <taxon>Eukaryota</taxon>
        <taxon>Fungi</taxon>
        <taxon>Dikarya</taxon>
        <taxon>Basidiomycota</taxon>
        <taxon>Agaricomycotina</taxon>
        <taxon>Agaricomycetes</taxon>
        <taxon>Cantharellales</taxon>
        <taxon>Hydnaceae</taxon>
        <taxon>Hydnum</taxon>
    </lineage>
</organism>
<keyword evidence="5" id="KW-0285">Flavoprotein</keyword>
<evidence type="ECO:0000313" key="13">
    <source>
        <dbReference type="Proteomes" id="UP000886523"/>
    </source>
</evidence>
<sequence>AHNNWLKSRGLALVAATRSGYRAEADGEVSRIPPSLAIAPVSPDNPHVCLCTSIDQRILSISLRVELQISSQGANVSPLRIAVVGSGQSAADVLLNLHGRLASISLHHDNHDHSEGSLKPSDDFVYDLPFKRCCGAHHCPKVSLRVIFTSVTWSSEASLSCEDATVVNAEHSAPVSHTFTITLRHILGVAPDEERTYDAIIMGTGYERQSWLHMLDEDSFGNVFGFSNRPSSSGFAKANHSDRGDSGKIDAEDPQEIYAPYRLRRQLEPHHPSPVLHLGMTPLRSRTQDRRET</sequence>
<comment type="pathway">
    <text evidence="2">Siderophore biosynthesis.</text>
</comment>
<dbReference type="EMBL" id="MU129076">
    <property type="protein sequence ID" value="KAF9507598.1"/>
    <property type="molecule type" value="Genomic_DNA"/>
</dbReference>
<dbReference type="InterPro" id="IPR036188">
    <property type="entry name" value="FAD/NAD-bd_sf"/>
</dbReference>
<feature type="compositionally biased region" description="Basic and acidic residues" evidence="11">
    <location>
        <begin position="239"/>
        <end position="251"/>
    </location>
</feature>
<name>A0A9P6AKU4_9AGAM</name>
<keyword evidence="6" id="KW-0274">FAD</keyword>
<dbReference type="InterPro" id="IPR025700">
    <property type="entry name" value="Lys/Orn_oxygenase"/>
</dbReference>
<evidence type="ECO:0000256" key="1">
    <source>
        <dbReference type="ARBA" id="ARBA00001974"/>
    </source>
</evidence>
<evidence type="ECO:0000256" key="4">
    <source>
        <dbReference type="ARBA" id="ARBA00012881"/>
    </source>
</evidence>
<dbReference type="PANTHER" id="PTHR42802:SF1">
    <property type="entry name" value="L-ORNITHINE N(5)-MONOOXYGENASE"/>
    <property type="match status" value="1"/>
</dbReference>
<proteinExistence type="inferred from homology"/>
<keyword evidence="13" id="KW-1185">Reference proteome</keyword>
<dbReference type="GO" id="GO:0016491">
    <property type="term" value="F:oxidoreductase activity"/>
    <property type="evidence" value="ECO:0007669"/>
    <property type="project" value="UniProtKB-KW"/>
</dbReference>
<dbReference type="EC" id="1.14.13.196" evidence="4"/>
<dbReference type="Pfam" id="PF13434">
    <property type="entry name" value="Lys_Orn_oxgnase"/>
    <property type="match status" value="1"/>
</dbReference>
<dbReference type="GO" id="GO:0006879">
    <property type="term" value="P:intracellular iron ion homeostasis"/>
    <property type="evidence" value="ECO:0007669"/>
    <property type="project" value="TreeGrafter"/>
</dbReference>
<protein>
    <recommendedName>
        <fullName evidence="4">L-ornithine N(5)-monooxygenase [NAD(P)H]</fullName>
        <ecNumber evidence="4">1.14.13.196</ecNumber>
    </recommendedName>
</protein>
<gene>
    <name evidence="12" type="ORF">BS47DRAFT_1351356</name>
</gene>
<evidence type="ECO:0000256" key="6">
    <source>
        <dbReference type="ARBA" id="ARBA00022827"/>
    </source>
</evidence>
<dbReference type="Proteomes" id="UP000886523">
    <property type="component" value="Unassembled WGS sequence"/>
</dbReference>
<accession>A0A9P6AKU4</accession>
<evidence type="ECO:0000256" key="5">
    <source>
        <dbReference type="ARBA" id="ARBA00022630"/>
    </source>
</evidence>
<evidence type="ECO:0000313" key="12">
    <source>
        <dbReference type="EMBL" id="KAF9507598.1"/>
    </source>
</evidence>
<feature type="non-terminal residue" evidence="12">
    <location>
        <position position="1"/>
    </location>
</feature>
<dbReference type="OrthoDB" id="3519933at2759"/>
<dbReference type="PANTHER" id="PTHR42802">
    <property type="entry name" value="MONOOXYGENASE"/>
    <property type="match status" value="1"/>
</dbReference>
<evidence type="ECO:0000256" key="10">
    <source>
        <dbReference type="ARBA" id="ARBA00049248"/>
    </source>
</evidence>
<evidence type="ECO:0000256" key="8">
    <source>
        <dbReference type="ARBA" id="ARBA00023002"/>
    </source>
</evidence>
<comment type="catalytic activity">
    <reaction evidence="10">
        <text>L-ornithine + NADH + O2 = N(5)-hydroxy-L-ornithine + NAD(+) + H2O</text>
        <dbReference type="Rhea" id="RHEA:41512"/>
        <dbReference type="ChEBI" id="CHEBI:15377"/>
        <dbReference type="ChEBI" id="CHEBI:15379"/>
        <dbReference type="ChEBI" id="CHEBI:46911"/>
        <dbReference type="ChEBI" id="CHEBI:57540"/>
        <dbReference type="ChEBI" id="CHEBI:57945"/>
        <dbReference type="ChEBI" id="CHEBI:78275"/>
        <dbReference type="EC" id="1.14.13.196"/>
    </reaction>
</comment>
<evidence type="ECO:0000256" key="9">
    <source>
        <dbReference type="ARBA" id="ARBA00047598"/>
    </source>
</evidence>